<keyword evidence="2" id="KW-1185">Reference proteome</keyword>
<name>A0ABQ3L3C8_9ALTE</name>
<accession>A0ABQ3L3C8</accession>
<protein>
    <recommendedName>
        <fullName evidence="3">AraC family transcriptional regulator</fullName>
    </recommendedName>
</protein>
<dbReference type="EMBL" id="BNAO01000011">
    <property type="protein sequence ID" value="GHG77512.1"/>
    <property type="molecule type" value="Genomic_DNA"/>
</dbReference>
<evidence type="ECO:0008006" key="3">
    <source>
        <dbReference type="Google" id="ProtNLM"/>
    </source>
</evidence>
<reference evidence="2" key="1">
    <citation type="journal article" date="2019" name="Int. J. Syst. Evol. Microbiol.">
        <title>The Global Catalogue of Microorganisms (GCM) 10K type strain sequencing project: providing services to taxonomists for standard genome sequencing and annotation.</title>
        <authorList>
            <consortium name="The Broad Institute Genomics Platform"/>
            <consortium name="The Broad Institute Genome Sequencing Center for Infectious Disease"/>
            <person name="Wu L."/>
            <person name="Ma J."/>
        </authorList>
    </citation>
    <scope>NUCLEOTIDE SEQUENCE [LARGE SCALE GENOMIC DNA]</scope>
    <source>
        <strain evidence="2">CGMCC 1.7003</strain>
    </source>
</reference>
<evidence type="ECO:0000313" key="2">
    <source>
        <dbReference type="Proteomes" id="UP000659697"/>
    </source>
</evidence>
<organism evidence="1 2">
    <name type="scientific">Alishewanella longhuensis</name>
    <dbReference type="NCBI Taxonomy" id="1091037"/>
    <lineage>
        <taxon>Bacteria</taxon>
        <taxon>Pseudomonadati</taxon>
        <taxon>Pseudomonadota</taxon>
        <taxon>Gammaproteobacteria</taxon>
        <taxon>Alteromonadales</taxon>
        <taxon>Alteromonadaceae</taxon>
        <taxon>Alishewanella</taxon>
    </lineage>
</organism>
<evidence type="ECO:0000313" key="1">
    <source>
        <dbReference type="EMBL" id="GHG77512.1"/>
    </source>
</evidence>
<comment type="caution">
    <text evidence="1">The sequence shown here is derived from an EMBL/GenBank/DDBJ whole genome shotgun (WGS) entry which is preliminary data.</text>
</comment>
<dbReference type="Proteomes" id="UP000659697">
    <property type="component" value="Unassembled WGS sequence"/>
</dbReference>
<gene>
    <name evidence="1" type="ORF">GCM10010919_33230</name>
</gene>
<proteinExistence type="predicted"/>
<dbReference type="RefSeq" id="WP_189434170.1">
    <property type="nucleotide sequence ID" value="NZ_BNAO01000011.1"/>
</dbReference>
<sequence length="190" mass="21707">MNIPIMQHDDREIFDLTDFCHFNEMKNFSNHLYLEHKGARTGVIGGDDPCEEPINGMSPKVFSLLMMANEDLYFSPVTPHPDVGIMLELPLPFGQLTAYSMTPGCWTSPSGETRFIGFMMTYTEHHKALAPLIQDEFKNMMVMPEIEGEQLVLVSFLALDIEYYLNDICQIVCNLFKTCIEVDSRLAKRN</sequence>